<dbReference type="PANTHER" id="PTHR45664:SF2">
    <property type="entry name" value="HOMEOTIC PROTEIN PROBOSCIPEDIA"/>
    <property type="match status" value="1"/>
</dbReference>
<gene>
    <name evidence="11" type="primary">LOC119641690</name>
</gene>
<evidence type="ECO:0000256" key="6">
    <source>
        <dbReference type="PROSITE-ProRule" id="PRU00108"/>
    </source>
</evidence>
<dbReference type="Pfam" id="PF00046">
    <property type="entry name" value="Homeodomain"/>
    <property type="match status" value="1"/>
</dbReference>
<dbReference type="PROSITE" id="PS00027">
    <property type="entry name" value="HOMEOBOX_1"/>
    <property type="match status" value="1"/>
</dbReference>
<sequence length="793" mass="87883">MQEVCSTFENQIGAQIKSESPLNALQVQTGQTIVPVAPPQVPQTAAMIVNKMGPNCDKRTNEPTYWMASEGGFINSQPSMAEFLNHLSPESPKLGSGGTPIGAYTVGAVPQTQDGIDSVPEYPWMKEKKTSRKSSNSNQGDNSITEFVAENGLPRRLRTAYTNTQLLELEKEFHFNKYLCRPRRIEIAASLDLTERQVKVWFQNRRMKHKRQTLSKTDDEDNKDSLKGDDDQSDSNSNSKKSCQGCELPSDDIPDSTSNSRGHNNNTPSATNNNPSAGSLTPNSTLESSNLLGSTSVSASNMASADSSVASTGSLDDDVEENTTKVKKKEEALIKKESAVSTSTKISQFTSFDTPSTTVSYRRDSDTSSQHSLTTANTISGAVGKRRYHQQSNAVTTAGIIETRTAYYSTYYNKQQLQQHQQQQQQQLQSPQQLHTQLQQQPHGQDYYGKYDVEFAASNSPQPHHRLQPQQQQQQNTNISTITPNNEYLSPKPDFMIMPQASPHLKVNELANVSKITHGPTATFHHPQPPPPPPPPSSTQTPAQHGLQQAFYNQHGVESSLQYQGHAYNHHTHTQVNYSHHHSSQQQSQQIHNDFDISGNYYETKNQTSSVSSYNAGYEHMNFQQPTNDFQQHIHHIGSAAASALGIQMEPNAPPPPLPPAAASQLNQMQQTFYNNHHHGIEHQYQHSYNQPGHQANYNHHQHNQHQHNQQAMNDNLLDEHTPAPHIQMAANGSSSTANNFVNTASSVSTAPPNANFPTTAAANLIENSNSSSDFNFLSNLANEFVPEYYQLS</sequence>
<feature type="compositionally biased region" description="Low complexity" evidence="8">
    <location>
        <begin position="264"/>
        <end position="277"/>
    </location>
</feature>
<dbReference type="Proteomes" id="UP000092443">
    <property type="component" value="Unplaced"/>
</dbReference>
<dbReference type="FunFam" id="1.10.10.60:FF:000176">
    <property type="entry name" value="pancreas/duodenum homeobox protein 1"/>
    <property type="match status" value="1"/>
</dbReference>
<dbReference type="InterPro" id="IPR020479">
    <property type="entry name" value="HD_metazoa"/>
</dbReference>
<evidence type="ECO:0000259" key="9">
    <source>
        <dbReference type="PROSITE" id="PS50071"/>
    </source>
</evidence>
<dbReference type="GO" id="GO:0000981">
    <property type="term" value="F:DNA-binding transcription factor activity, RNA polymerase II-specific"/>
    <property type="evidence" value="ECO:0007669"/>
    <property type="project" value="InterPro"/>
</dbReference>
<organism evidence="10 11">
    <name type="scientific">Glossina fuscipes</name>
    <dbReference type="NCBI Taxonomy" id="7396"/>
    <lineage>
        <taxon>Eukaryota</taxon>
        <taxon>Metazoa</taxon>
        <taxon>Ecdysozoa</taxon>
        <taxon>Arthropoda</taxon>
        <taxon>Hexapoda</taxon>
        <taxon>Insecta</taxon>
        <taxon>Pterygota</taxon>
        <taxon>Neoptera</taxon>
        <taxon>Endopterygota</taxon>
        <taxon>Diptera</taxon>
        <taxon>Brachycera</taxon>
        <taxon>Muscomorpha</taxon>
        <taxon>Hippoboscoidea</taxon>
        <taxon>Glossinidae</taxon>
        <taxon>Glossina</taxon>
    </lineage>
</organism>
<feature type="compositionally biased region" description="Polar residues" evidence="8">
    <location>
        <begin position="133"/>
        <end position="145"/>
    </location>
</feature>
<comment type="subcellular location">
    <subcellularLocation>
        <location evidence="1 6 7">Nucleus</location>
    </subcellularLocation>
</comment>
<dbReference type="InterPro" id="IPR001356">
    <property type="entry name" value="HD"/>
</dbReference>
<keyword evidence="10" id="KW-1185">Reference proteome</keyword>
<evidence type="ECO:0000256" key="8">
    <source>
        <dbReference type="SAM" id="MobiDB-lite"/>
    </source>
</evidence>
<dbReference type="PANTHER" id="PTHR45664">
    <property type="entry name" value="PROTEIN ZERKNUELLT 1-RELATED"/>
    <property type="match status" value="1"/>
</dbReference>
<evidence type="ECO:0000256" key="3">
    <source>
        <dbReference type="ARBA" id="ARBA00023125"/>
    </source>
</evidence>
<protein>
    <submittedName>
        <fullName evidence="11">Homeotic protein proboscipedia</fullName>
    </submittedName>
</protein>
<dbReference type="InterPro" id="IPR017970">
    <property type="entry name" value="Homeobox_CS"/>
</dbReference>
<dbReference type="AlphaFoldDB" id="A0A9C6E134"/>
<feature type="region of interest" description="Disordered" evidence="8">
    <location>
        <begin position="422"/>
        <end position="443"/>
    </location>
</feature>
<dbReference type="CDD" id="cd00086">
    <property type="entry name" value="homeodomain"/>
    <property type="match status" value="1"/>
</dbReference>
<dbReference type="PROSITE" id="PS00032">
    <property type="entry name" value="ANTENNAPEDIA"/>
    <property type="match status" value="1"/>
</dbReference>
<dbReference type="KEGG" id="gfs:119641690"/>
<feature type="compositionally biased region" description="Pro residues" evidence="8">
    <location>
        <begin position="527"/>
        <end position="537"/>
    </location>
</feature>
<evidence type="ECO:0000256" key="4">
    <source>
        <dbReference type="ARBA" id="ARBA00023155"/>
    </source>
</evidence>
<feature type="region of interest" description="Disordered" evidence="8">
    <location>
        <begin position="351"/>
        <end position="373"/>
    </location>
</feature>
<dbReference type="GeneID" id="119641690"/>
<dbReference type="PROSITE" id="PS50071">
    <property type="entry name" value="HOMEOBOX_2"/>
    <property type="match status" value="1"/>
</dbReference>
<dbReference type="InterPro" id="IPR001827">
    <property type="entry name" value="Homeobox_Antennapedia_CS"/>
</dbReference>
<keyword evidence="4 6" id="KW-0371">Homeobox</keyword>
<feature type="domain" description="Homeobox" evidence="9">
    <location>
        <begin position="152"/>
        <end position="212"/>
    </location>
</feature>
<evidence type="ECO:0000256" key="1">
    <source>
        <dbReference type="ARBA" id="ARBA00004123"/>
    </source>
</evidence>
<evidence type="ECO:0000256" key="2">
    <source>
        <dbReference type="ARBA" id="ARBA00022473"/>
    </source>
</evidence>
<dbReference type="RefSeq" id="XP_037896404.1">
    <property type="nucleotide sequence ID" value="XM_038040476.1"/>
</dbReference>
<keyword evidence="5 6" id="KW-0539">Nucleus</keyword>
<dbReference type="SUPFAM" id="SSF46689">
    <property type="entry name" value="Homeodomain-like"/>
    <property type="match status" value="1"/>
</dbReference>
<feature type="region of interest" description="Disordered" evidence="8">
    <location>
        <begin position="207"/>
        <end position="291"/>
    </location>
</feature>
<evidence type="ECO:0000256" key="7">
    <source>
        <dbReference type="RuleBase" id="RU000682"/>
    </source>
</evidence>
<dbReference type="Gene3D" id="1.10.10.60">
    <property type="entry name" value="Homeodomain-like"/>
    <property type="match status" value="1"/>
</dbReference>
<feature type="region of interest" description="Disordered" evidence="8">
    <location>
        <begin position="126"/>
        <end position="147"/>
    </location>
</feature>
<dbReference type="PRINTS" id="PR00024">
    <property type="entry name" value="HOMEOBOX"/>
</dbReference>
<dbReference type="GO" id="GO:0005634">
    <property type="term" value="C:nucleus"/>
    <property type="evidence" value="ECO:0007669"/>
    <property type="project" value="UniProtKB-SubCell"/>
</dbReference>
<name>A0A9C6E134_9MUSC</name>
<feature type="region of interest" description="Disordered" evidence="8">
    <location>
        <begin position="519"/>
        <end position="544"/>
    </location>
</feature>
<feature type="compositionally biased region" description="Polar residues" evidence="8">
    <location>
        <begin position="351"/>
        <end position="360"/>
    </location>
</feature>
<evidence type="ECO:0000313" key="11">
    <source>
        <dbReference type="RefSeq" id="XP_037896404.1"/>
    </source>
</evidence>
<feature type="DNA-binding region" description="Homeobox" evidence="6">
    <location>
        <begin position="154"/>
        <end position="213"/>
    </location>
</feature>
<dbReference type="GO" id="GO:0048513">
    <property type="term" value="P:animal organ development"/>
    <property type="evidence" value="ECO:0007669"/>
    <property type="project" value="UniProtKB-ARBA"/>
</dbReference>
<feature type="region of interest" description="Disordered" evidence="8">
    <location>
        <begin position="307"/>
        <end position="326"/>
    </location>
</feature>
<keyword evidence="2" id="KW-0217">Developmental protein</keyword>
<evidence type="ECO:0000313" key="10">
    <source>
        <dbReference type="Proteomes" id="UP000092443"/>
    </source>
</evidence>
<proteinExistence type="predicted"/>
<reference evidence="11" key="1">
    <citation type="submission" date="2025-08" db="UniProtKB">
        <authorList>
            <consortium name="RefSeq"/>
        </authorList>
    </citation>
    <scope>IDENTIFICATION</scope>
    <source>
        <tissue evidence="11">Whole body pupa</tissue>
    </source>
</reference>
<dbReference type="SMART" id="SM00389">
    <property type="entry name" value="HOX"/>
    <property type="match status" value="1"/>
</dbReference>
<evidence type="ECO:0000256" key="5">
    <source>
        <dbReference type="ARBA" id="ARBA00023242"/>
    </source>
</evidence>
<dbReference type="GO" id="GO:0000978">
    <property type="term" value="F:RNA polymerase II cis-regulatory region sequence-specific DNA binding"/>
    <property type="evidence" value="ECO:0007669"/>
    <property type="project" value="TreeGrafter"/>
</dbReference>
<dbReference type="InterPro" id="IPR009057">
    <property type="entry name" value="Homeodomain-like_sf"/>
</dbReference>
<accession>A0A9C6E134</accession>
<keyword evidence="3 6" id="KW-0238">DNA-binding</keyword>
<feature type="compositionally biased region" description="Polar residues" evidence="8">
    <location>
        <begin position="278"/>
        <end position="291"/>
    </location>
</feature>